<evidence type="ECO:0000256" key="1">
    <source>
        <dbReference type="SAM" id="Phobius"/>
    </source>
</evidence>
<organism evidence="2 3">
    <name type="scientific">Pseudoduganella flava</name>
    <dbReference type="NCBI Taxonomy" id="871742"/>
    <lineage>
        <taxon>Bacteria</taxon>
        <taxon>Pseudomonadati</taxon>
        <taxon>Pseudomonadota</taxon>
        <taxon>Betaproteobacteria</taxon>
        <taxon>Burkholderiales</taxon>
        <taxon>Oxalobacteraceae</taxon>
        <taxon>Telluria group</taxon>
        <taxon>Pseudoduganella</taxon>
    </lineage>
</organism>
<accession>A0ABX6G1Y2</accession>
<feature type="transmembrane region" description="Helical" evidence="1">
    <location>
        <begin position="45"/>
        <end position="69"/>
    </location>
</feature>
<protein>
    <recommendedName>
        <fullName evidence="4">M50 family peptidase</fullName>
    </recommendedName>
</protein>
<evidence type="ECO:0000313" key="3">
    <source>
        <dbReference type="Proteomes" id="UP000437862"/>
    </source>
</evidence>
<sequence>MRALLLLGRALTAWLHGHADILLYLAPSLALALAMRALTRRHPIFFVFTLAGTLCHELVHLVAGFVLGARPASFTVIPKRAGQRWELGSVVLTRVTWYNAAPSALAPLLLILVPWWVAVLRTRPGWHFQWADLGLAFLLAPQLLAFWPSNADWKIAWRSWPALFIVALAWLCFKYGHSLMRT</sequence>
<feature type="transmembrane region" description="Helical" evidence="1">
    <location>
        <begin position="155"/>
        <end position="173"/>
    </location>
</feature>
<proteinExistence type="predicted"/>
<feature type="transmembrane region" description="Helical" evidence="1">
    <location>
        <begin position="130"/>
        <end position="149"/>
    </location>
</feature>
<keyword evidence="1" id="KW-0472">Membrane</keyword>
<keyword evidence="3" id="KW-1185">Reference proteome</keyword>
<name>A0ABX6G1Y2_9BURK</name>
<dbReference type="Proteomes" id="UP000437862">
    <property type="component" value="Chromosome"/>
</dbReference>
<keyword evidence="1" id="KW-0812">Transmembrane</keyword>
<reference evidence="2 3" key="1">
    <citation type="submission" date="2019-12" db="EMBL/GenBank/DDBJ databases">
        <title>Draft Genome Sequences of Six Type Strains of the Genus Massilia.</title>
        <authorList>
            <person name="Miess H."/>
            <person name="Frediansyah A."/>
            <person name="Goeker M."/>
            <person name="Gross H."/>
        </authorList>
    </citation>
    <scope>NUCLEOTIDE SEQUENCE [LARGE SCALE GENOMIC DNA]</scope>
    <source>
        <strain evidence="2 3">DSM 26639</strain>
    </source>
</reference>
<dbReference type="EMBL" id="CP046904">
    <property type="protein sequence ID" value="QGZ43386.1"/>
    <property type="molecule type" value="Genomic_DNA"/>
</dbReference>
<feature type="transmembrane region" description="Helical" evidence="1">
    <location>
        <begin position="97"/>
        <end position="118"/>
    </location>
</feature>
<evidence type="ECO:0008006" key="4">
    <source>
        <dbReference type="Google" id="ProtNLM"/>
    </source>
</evidence>
<keyword evidence="1" id="KW-1133">Transmembrane helix</keyword>
<gene>
    <name evidence="2" type="ORF">GO485_29320</name>
</gene>
<evidence type="ECO:0000313" key="2">
    <source>
        <dbReference type="EMBL" id="QGZ43386.1"/>
    </source>
</evidence>